<dbReference type="EMBL" id="JAVHJS010000002">
    <property type="protein sequence ID" value="KAK2866365.1"/>
    <property type="molecule type" value="Genomic_DNA"/>
</dbReference>
<sequence>MHQNRKKSIIKFSTLLPAQHIIHSSLEDERTRHWQATNIVCLLSLIWKRVFDIIDYGIVALQIRRLPGT</sequence>
<comment type="caution">
    <text evidence="1">The sequence shown here is derived from an EMBL/GenBank/DDBJ whole genome shotgun (WGS) entry which is preliminary data.</text>
</comment>
<gene>
    <name evidence="1" type="ORF">Q7C36_002421</name>
</gene>
<proteinExistence type="predicted"/>
<organism evidence="1 2">
    <name type="scientific">Tachysurus vachellii</name>
    <name type="common">Darkbarbel catfish</name>
    <name type="synonym">Pelteobagrus vachellii</name>
    <dbReference type="NCBI Taxonomy" id="175792"/>
    <lineage>
        <taxon>Eukaryota</taxon>
        <taxon>Metazoa</taxon>
        <taxon>Chordata</taxon>
        <taxon>Craniata</taxon>
        <taxon>Vertebrata</taxon>
        <taxon>Euteleostomi</taxon>
        <taxon>Actinopterygii</taxon>
        <taxon>Neopterygii</taxon>
        <taxon>Teleostei</taxon>
        <taxon>Ostariophysi</taxon>
        <taxon>Siluriformes</taxon>
        <taxon>Bagridae</taxon>
        <taxon>Tachysurus</taxon>
    </lineage>
</organism>
<reference evidence="1" key="1">
    <citation type="submission" date="2023-08" db="EMBL/GenBank/DDBJ databases">
        <title>Pelteobagrus vachellii genome.</title>
        <authorList>
            <person name="Liu H."/>
        </authorList>
    </citation>
    <scope>NUCLEOTIDE SEQUENCE</scope>
    <source>
        <strain evidence="1">PRFRI_2022a</strain>
        <tissue evidence="1">Muscle</tissue>
    </source>
</reference>
<evidence type="ECO:0000313" key="1">
    <source>
        <dbReference type="EMBL" id="KAK2866365.1"/>
    </source>
</evidence>
<keyword evidence="2" id="KW-1185">Reference proteome</keyword>
<evidence type="ECO:0000313" key="2">
    <source>
        <dbReference type="Proteomes" id="UP001187315"/>
    </source>
</evidence>
<dbReference type="AlphaFoldDB" id="A0AA88NYW9"/>
<protein>
    <submittedName>
        <fullName evidence="1">Uncharacterized protein</fullName>
    </submittedName>
</protein>
<accession>A0AA88NYW9</accession>
<name>A0AA88NYW9_TACVA</name>
<dbReference type="Proteomes" id="UP001187315">
    <property type="component" value="Unassembled WGS sequence"/>
</dbReference>